<keyword evidence="2" id="KW-1185">Reference proteome</keyword>
<evidence type="ECO:0000313" key="1">
    <source>
        <dbReference type="EMBL" id="EOD77783.1"/>
    </source>
</evidence>
<proteinExistence type="predicted"/>
<organism evidence="1 2">
    <name type="scientific">Grimontia indica</name>
    <dbReference type="NCBI Taxonomy" id="1056512"/>
    <lineage>
        <taxon>Bacteria</taxon>
        <taxon>Pseudomonadati</taxon>
        <taxon>Pseudomonadota</taxon>
        <taxon>Gammaproteobacteria</taxon>
        <taxon>Vibrionales</taxon>
        <taxon>Vibrionaceae</taxon>
        <taxon>Grimontia</taxon>
    </lineage>
</organism>
<dbReference type="eggNOG" id="ENOG5032EHP">
    <property type="taxonomic scope" value="Bacteria"/>
</dbReference>
<dbReference type="AlphaFoldDB" id="R1GNM4"/>
<reference evidence="1 2" key="1">
    <citation type="journal article" date="2014" name="PLoS ONE">
        <title>Grimontia indica AK16(T), sp. nov., Isolated from a Seawater Sample Reports the Presence of Pathogenic Genes Similar to Vibrio Genus.</title>
        <authorList>
            <person name="Singh A."/>
            <person name="Vaidya B."/>
            <person name="Khatri I."/>
            <person name="Srinivas T.N."/>
            <person name="Subramanian S."/>
            <person name="Korpole S."/>
            <person name="Pinnaka A.K."/>
        </authorList>
    </citation>
    <scope>NUCLEOTIDE SEQUENCE [LARGE SCALE GENOMIC DNA]</scope>
    <source>
        <strain evidence="1 2">AK16</strain>
    </source>
</reference>
<gene>
    <name evidence="1" type="ORF">D515_03546</name>
</gene>
<comment type="caution">
    <text evidence="1">The sequence shown here is derived from an EMBL/GenBank/DDBJ whole genome shotgun (WGS) entry which is preliminary data.</text>
</comment>
<name>R1GNM4_9GAMM</name>
<evidence type="ECO:0008006" key="3">
    <source>
        <dbReference type="Google" id="ProtNLM"/>
    </source>
</evidence>
<dbReference type="EMBL" id="ANFM02000042">
    <property type="protein sequence ID" value="EOD77783.1"/>
    <property type="molecule type" value="Genomic_DNA"/>
</dbReference>
<dbReference type="Proteomes" id="UP000011223">
    <property type="component" value="Unassembled WGS sequence"/>
</dbReference>
<sequence length="117" mass="13381">MSITLLTDDEILAIAIPMIDAVVKASNDKDWDAFCVYQTKEEAEDPENKAGVIKAWEEFDFFSSLTLERQILGVLRNDDVAQIVWKQTSTKVEGEYLARYFITEIDKEIKEVGFVIN</sequence>
<accession>R1GNM4</accession>
<protein>
    <recommendedName>
        <fullName evidence="3">Nuclear transport factor 2 family protein</fullName>
    </recommendedName>
</protein>
<evidence type="ECO:0000313" key="2">
    <source>
        <dbReference type="Proteomes" id="UP000011223"/>
    </source>
</evidence>